<dbReference type="InterPro" id="IPR004807">
    <property type="entry name" value="UvrB"/>
</dbReference>
<protein>
    <submittedName>
        <fullName evidence="1">Excinuclease ABC subunit B</fullName>
    </submittedName>
</protein>
<name>A0A6G2DPI2_STREE</name>
<dbReference type="Proteomes" id="UP000476212">
    <property type="component" value="Unassembled WGS sequence"/>
</dbReference>
<comment type="caution">
    <text evidence="1">The sequence shown here is derived from an EMBL/GenBank/DDBJ whole genome shotgun (WGS) entry which is preliminary data.</text>
</comment>
<reference evidence="1 2" key="1">
    <citation type="submission" date="2019-11" db="EMBL/GenBank/DDBJ databases">
        <title>Growth characteristics of pneumococcus vary with the chemical composition of the capsule and with environmental conditions.</title>
        <authorList>
            <person name="Tothpal A."/>
            <person name="Desobry K."/>
            <person name="Joshi S."/>
            <person name="Wyllie A.L."/>
            <person name="Weinberger D.M."/>
        </authorList>
    </citation>
    <scope>NUCLEOTIDE SEQUENCE [LARGE SCALE GENOMIC DNA]</scope>
    <source>
        <strain evidence="2">pnumococcus15C</strain>
    </source>
</reference>
<sequence>KIQAELEEQLAVFEKEGKLLEAQRLKQRTEYDIEMLREMGYTNGVENYSRHMDGRSEGEPPYTLLDFFPDDFLIMIDESHMTMG</sequence>
<dbReference type="GO" id="GO:0005524">
    <property type="term" value="F:ATP binding"/>
    <property type="evidence" value="ECO:0007669"/>
    <property type="project" value="InterPro"/>
</dbReference>
<dbReference type="AlphaFoldDB" id="A0A6G2DPI2"/>
<dbReference type="GO" id="GO:0009380">
    <property type="term" value="C:excinuclease repair complex"/>
    <property type="evidence" value="ECO:0007669"/>
    <property type="project" value="InterPro"/>
</dbReference>
<dbReference type="PANTHER" id="PTHR24029">
    <property type="entry name" value="UVRABC SYSTEM PROTEIN B"/>
    <property type="match status" value="1"/>
</dbReference>
<dbReference type="EMBL" id="WNIB01000826">
    <property type="protein sequence ID" value="MTV91647.1"/>
    <property type="molecule type" value="Genomic_DNA"/>
</dbReference>
<organism evidence="1 2">
    <name type="scientific">Streptococcus pneumoniae</name>
    <dbReference type="NCBI Taxonomy" id="1313"/>
    <lineage>
        <taxon>Bacteria</taxon>
        <taxon>Bacillati</taxon>
        <taxon>Bacillota</taxon>
        <taxon>Bacilli</taxon>
        <taxon>Lactobacillales</taxon>
        <taxon>Streptococcaceae</taxon>
        <taxon>Streptococcus</taxon>
    </lineage>
</organism>
<dbReference type="GO" id="GO:0006289">
    <property type="term" value="P:nucleotide-excision repair"/>
    <property type="evidence" value="ECO:0007669"/>
    <property type="project" value="InterPro"/>
</dbReference>
<dbReference type="PANTHER" id="PTHR24029:SF0">
    <property type="entry name" value="UVRABC SYSTEM PROTEIN B"/>
    <property type="match status" value="1"/>
</dbReference>
<feature type="non-terminal residue" evidence="1">
    <location>
        <position position="84"/>
    </location>
</feature>
<proteinExistence type="predicted"/>
<accession>A0A6G2DPI2</accession>
<evidence type="ECO:0000313" key="1">
    <source>
        <dbReference type="EMBL" id="MTV91647.1"/>
    </source>
</evidence>
<dbReference type="SUPFAM" id="SSF52540">
    <property type="entry name" value="P-loop containing nucleoside triphosphate hydrolases"/>
    <property type="match status" value="1"/>
</dbReference>
<dbReference type="InterPro" id="IPR027417">
    <property type="entry name" value="P-loop_NTPase"/>
</dbReference>
<gene>
    <name evidence="1" type="ORF">GM544_14705</name>
</gene>
<dbReference type="Gene3D" id="6.10.140.240">
    <property type="match status" value="1"/>
</dbReference>
<dbReference type="GO" id="GO:0003677">
    <property type="term" value="F:DNA binding"/>
    <property type="evidence" value="ECO:0007669"/>
    <property type="project" value="InterPro"/>
</dbReference>
<feature type="non-terminal residue" evidence="1">
    <location>
        <position position="1"/>
    </location>
</feature>
<evidence type="ECO:0000313" key="2">
    <source>
        <dbReference type="Proteomes" id="UP000476212"/>
    </source>
</evidence>
<dbReference type="GO" id="GO:0016887">
    <property type="term" value="F:ATP hydrolysis activity"/>
    <property type="evidence" value="ECO:0007669"/>
    <property type="project" value="InterPro"/>
</dbReference>